<feature type="chain" id="PRO_5043855481" evidence="1">
    <location>
        <begin position="27"/>
        <end position="100"/>
    </location>
</feature>
<gene>
    <name evidence="2" type="ORF">QCA50_019549</name>
</gene>
<feature type="signal peptide" evidence="1">
    <location>
        <begin position="1"/>
        <end position="26"/>
    </location>
</feature>
<dbReference type="EMBL" id="JASBNA010000088">
    <property type="protein sequence ID" value="KAK7677436.1"/>
    <property type="molecule type" value="Genomic_DNA"/>
</dbReference>
<keyword evidence="1" id="KW-0732">Signal</keyword>
<dbReference type="AlphaFoldDB" id="A0AAW0FAX8"/>
<name>A0AAW0FAX8_9APHY</name>
<organism evidence="2 3">
    <name type="scientific">Cerrena zonata</name>
    <dbReference type="NCBI Taxonomy" id="2478898"/>
    <lineage>
        <taxon>Eukaryota</taxon>
        <taxon>Fungi</taxon>
        <taxon>Dikarya</taxon>
        <taxon>Basidiomycota</taxon>
        <taxon>Agaricomycotina</taxon>
        <taxon>Agaricomycetes</taxon>
        <taxon>Polyporales</taxon>
        <taxon>Cerrenaceae</taxon>
        <taxon>Cerrena</taxon>
    </lineage>
</organism>
<dbReference type="Proteomes" id="UP001385951">
    <property type="component" value="Unassembled WGS sequence"/>
</dbReference>
<keyword evidence="3" id="KW-1185">Reference proteome</keyword>
<dbReference type="SUPFAM" id="SSF110296">
    <property type="entry name" value="Oligoxyloglucan reducing end-specific cellobiohydrolase"/>
    <property type="match status" value="1"/>
</dbReference>
<proteinExistence type="predicted"/>
<reference evidence="2 3" key="1">
    <citation type="submission" date="2022-09" db="EMBL/GenBank/DDBJ databases">
        <authorList>
            <person name="Palmer J.M."/>
        </authorList>
    </citation>
    <scope>NUCLEOTIDE SEQUENCE [LARGE SCALE GENOMIC DNA]</scope>
    <source>
        <strain evidence="2 3">DSM 7382</strain>
    </source>
</reference>
<comment type="caution">
    <text evidence="2">The sequence shown here is derived from an EMBL/GenBank/DDBJ whole genome shotgun (WGS) entry which is preliminary data.</text>
</comment>
<protein>
    <submittedName>
        <fullName evidence="2">Uncharacterized protein</fullName>
    </submittedName>
</protein>
<sequence>MAPLHRTTMLIWSLFLAIFFLNNVNAQDPQHTVSYFENLPARLFFFDDQPSLLYHDVVEGDVHVSHDEGKTWNRADDIPRGKAAMLIEHPFDSTYASVSF</sequence>
<accession>A0AAW0FAX8</accession>
<evidence type="ECO:0000313" key="3">
    <source>
        <dbReference type="Proteomes" id="UP001385951"/>
    </source>
</evidence>
<evidence type="ECO:0000256" key="1">
    <source>
        <dbReference type="SAM" id="SignalP"/>
    </source>
</evidence>
<evidence type="ECO:0000313" key="2">
    <source>
        <dbReference type="EMBL" id="KAK7677436.1"/>
    </source>
</evidence>